<dbReference type="CDD" id="cd03467">
    <property type="entry name" value="Rieske"/>
    <property type="match status" value="1"/>
</dbReference>
<feature type="domain" description="Rieske" evidence="11">
    <location>
        <begin position="60"/>
        <end position="152"/>
    </location>
</feature>
<keyword evidence="3" id="KW-0001">2Fe-2S</keyword>
<sequence>MSGTRPCRRVVLAAGGAVALTAGCSKYGDEGADPEPPKSQPTSAAPSKSDGKKQPPPKGDELARTSDIPVGGGKIFKDEKVVVTQPEKGDFKAFSAVCTHSGCLVGEVAGGTINCPCHGSKYDVADASVAGGPAPRPLPPQNITVTGNSITLA</sequence>
<feature type="compositionally biased region" description="Basic and acidic residues" evidence="10">
    <location>
        <begin position="49"/>
        <end position="64"/>
    </location>
</feature>
<comment type="function">
    <text evidence="1">Iron-sulfur subunit of the cytochrome bc1 complex, an essential component of the respiratory electron transport chain required for ATP synthesis. The bc1 complex catalyzes the oxidation of menaquinol and the reduction of cytochrome c in the respiratory chain. The bc1 complex operates through a Q-cycle mechanism that couples electron transfer to generation of the proton gradient that drives ATP synthesis.</text>
</comment>
<evidence type="ECO:0000313" key="13">
    <source>
        <dbReference type="Proteomes" id="UP001610818"/>
    </source>
</evidence>
<evidence type="ECO:0000256" key="9">
    <source>
        <dbReference type="ARBA" id="ARBA00034078"/>
    </source>
</evidence>
<name>A0ABW7R208_9ACTN</name>
<keyword evidence="5" id="KW-0408">Iron</keyword>
<gene>
    <name evidence="12" type="ORF">ACH4F9_40520</name>
</gene>
<evidence type="ECO:0000313" key="12">
    <source>
        <dbReference type="EMBL" id="MFH8551290.1"/>
    </source>
</evidence>
<keyword evidence="7" id="KW-1015">Disulfide bond</keyword>
<evidence type="ECO:0000256" key="4">
    <source>
        <dbReference type="ARBA" id="ARBA00022723"/>
    </source>
</evidence>
<comment type="cofactor">
    <cofactor evidence="9">
        <name>[2Fe-2S] cluster</name>
        <dbReference type="ChEBI" id="CHEBI:190135"/>
    </cofactor>
</comment>
<dbReference type="PROSITE" id="PS51296">
    <property type="entry name" value="RIESKE"/>
    <property type="match status" value="1"/>
</dbReference>
<evidence type="ECO:0000259" key="11">
    <source>
        <dbReference type="PROSITE" id="PS51296"/>
    </source>
</evidence>
<evidence type="ECO:0000256" key="2">
    <source>
        <dbReference type="ARBA" id="ARBA00015816"/>
    </source>
</evidence>
<evidence type="ECO:0000256" key="8">
    <source>
        <dbReference type="ARBA" id="ARBA00029586"/>
    </source>
</evidence>
<reference evidence="12 13" key="1">
    <citation type="submission" date="2024-10" db="EMBL/GenBank/DDBJ databases">
        <title>The Natural Products Discovery Center: Release of the First 8490 Sequenced Strains for Exploring Actinobacteria Biosynthetic Diversity.</title>
        <authorList>
            <person name="Kalkreuter E."/>
            <person name="Kautsar S.A."/>
            <person name="Yang D."/>
            <person name="Bader C.D."/>
            <person name="Teijaro C.N."/>
            <person name="Fluegel L."/>
            <person name="Davis C.M."/>
            <person name="Simpson J.R."/>
            <person name="Lauterbach L."/>
            <person name="Steele A.D."/>
            <person name="Gui C."/>
            <person name="Meng S."/>
            <person name="Li G."/>
            <person name="Viehrig K."/>
            <person name="Ye F."/>
            <person name="Su P."/>
            <person name="Kiefer A.F."/>
            <person name="Nichols A."/>
            <person name="Cepeda A.J."/>
            <person name="Yan W."/>
            <person name="Fan B."/>
            <person name="Jiang Y."/>
            <person name="Adhikari A."/>
            <person name="Zheng C.-J."/>
            <person name="Schuster L."/>
            <person name="Cowan T.M."/>
            <person name="Smanski M.J."/>
            <person name="Chevrette M.G."/>
            <person name="De Carvalho L.P.S."/>
            <person name="Shen B."/>
        </authorList>
    </citation>
    <scope>NUCLEOTIDE SEQUENCE [LARGE SCALE GENOMIC DNA]</scope>
    <source>
        <strain evidence="12 13">NPDC017990</strain>
    </source>
</reference>
<dbReference type="SUPFAM" id="SSF50022">
    <property type="entry name" value="ISP domain"/>
    <property type="match status" value="1"/>
</dbReference>
<evidence type="ECO:0000256" key="7">
    <source>
        <dbReference type="ARBA" id="ARBA00023157"/>
    </source>
</evidence>
<dbReference type="InterPro" id="IPR014349">
    <property type="entry name" value="Rieske_Fe-S_prot"/>
</dbReference>
<accession>A0ABW7R208</accession>
<dbReference type="InterPro" id="IPR017941">
    <property type="entry name" value="Rieske_2Fe-2S"/>
</dbReference>
<dbReference type="RefSeq" id="WP_397718124.1">
    <property type="nucleotide sequence ID" value="NZ_JBIRGN010000010.1"/>
</dbReference>
<evidence type="ECO:0000256" key="10">
    <source>
        <dbReference type="SAM" id="MobiDB-lite"/>
    </source>
</evidence>
<comment type="caution">
    <text evidence="12">The sequence shown here is derived from an EMBL/GenBank/DDBJ whole genome shotgun (WGS) entry which is preliminary data.</text>
</comment>
<feature type="region of interest" description="Disordered" evidence="10">
    <location>
        <begin position="25"/>
        <end position="71"/>
    </location>
</feature>
<evidence type="ECO:0000256" key="3">
    <source>
        <dbReference type="ARBA" id="ARBA00022714"/>
    </source>
</evidence>
<keyword evidence="13" id="KW-1185">Reference proteome</keyword>
<dbReference type="Proteomes" id="UP001610818">
    <property type="component" value="Unassembled WGS sequence"/>
</dbReference>
<protein>
    <recommendedName>
        <fullName evidence="2">Cytochrome bc1 complex Rieske iron-sulfur subunit</fullName>
    </recommendedName>
    <alternativeName>
        <fullName evidence="8">Cytochrome bc1 reductase complex subunit QcrA</fullName>
    </alternativeName>
</protein>
<dbReference type="Pfam" id="PF00355">
    <property type="entry name" value="Rieske"/>
    <property type="match status" value="1"/>
</dbReference>
<dbReference type="InterPro" id="IPR005805">
    <property type="entry name" value="Rieske_Fe-S_prot_C"/>
</dbReference>
<proteinExistence type="predicted"/>
<organism evidence="12 13">
    <name type="scientific">Streptomyces longisporoflavus</name>
    <dbReference type="NCBI Taxonomy" id="28044"/>
    <lineage>
        <taxon>Bacteria</taxon>
        <taxon>Bacillati</taxon>
        <taxon>Actinomycetota</taxon>
        <taxon>Actinomycetes</taxon>
        <taxon>Kitasatosporales</taxon>
        <taxon>Streptomycetaceae</taxon>
        <taxon>Streptomyces</taxon>
    </lineage>
</organism>
<evidence type="ECO:0000256" key="6">
    <source>
        <dbReference type="ARBA" id="ARBA00023014"/>
    </source>
</evidence>
<dbReference type="InterPro" id="IPR036922">
    <property type="entry name" value="Rieske_2Fe-2S_sf"/>
</dbReference>
<keyword evidence="4" id="KW-0479">Metal-binding</keyword>
<dbReference type="PROSITE" id="PS51257">
    <property type="entry name" value="PROKAR_LIPOPROTEIN"/>
    <property type="match status" value="1"/>
</dbReference>
<dbReference type="PANTHER" id="PTHR10134">
    <property type="entry name" value="CYTOCHROME B-C1 COMPLEX SUBUNIT RIESKE, MITOCHONDRIAL"/>
    <property type="match status" value="1"/>
</dbReference>
<dbReference type="EMBL" id="JBIRGQ010000010">
    <property type="protein sequence ID" value="MFH8551290.1"/>
    <property type="molecule type" value="Genomic_DNA"/>
</dbReference>
<dbReference type="Gene3D" id="2.102.10.10">
    <property type="entry name" value="Rieske [2Fe-2S] iron-sulphur domain"/>
    <property type="match status" value="1"/>
</dbReference>
<keyword evidence="6" id="KW-0411">Iron-sulfur</keyword>
<evidence type="ECO:0000256" key="1">
    <source>
        <dbReference type="ARBA" id="ARBA00002494"/>
    </source>
</evidence>
<dbReference type="PRINTS" id="PR00162">
    <property type="entry name" value="RIESKE"/>
</dbReference>
<evidence type="ECO:0000256" key="5">
    <source>
        <dbReference type="ARBA" id="ARBA00023004"/>
    </source>
</evidence>